<evidence type="ECO:0000313" key="2">
    <source>
        <dbReference type="EMBL" id="AMP34965.1"/>
    </source>
</evidence>
<name>A0A142BPF7_9HYPH</name>
<dbReference type="Pfam" id="PF03797">
    <property type="entry name" value="Autotransporter"/>
    <property type="match status" value="1"/>
</dbReference>
<organism evidence="2">
    <name type="scientific">Sinorhizobium sp. M14</name>
    <dbReference type="NCBI Taxonomy" id="430451"/>
    <lineage>
        <taxon>Bacteria</taxon>
        <taxon>Pseudomonadati</taxon>
        <taxon>Pseudomonadota</taxon>
        <taxon>Alphaproteobacteria</taxon>
        <taxon>Hyphomicrobiales</taxon>
        <taxon>Rhizobiaceae</taxon>
        <taxon>Sinorhizobium/Ensifer group</taxon>
        <taxon>Sinorhizobium</taxon>
    </lineage>
</organism>
<dbReference type="NCBIfam" id="TIGR01414">
    <property type="entry name" value="autotrans_barl"/>
    <property type="match status" value="1"/>
</dbReference>
<dbReference type="PROSITE" id="PS51208">
    <property type="entry name" value="AUTOTRANSPORTER"/>
    <property type="match status" value="1"/>
</dbReference>
<gene>
    <name evidence="2" type="ORF">pSinB_100</name>
</gene>
<evidence type="ECO:0000259" key="1">
    <source>
        <dbReference type="PROSITE" id="PS51208"/>
    </source>
</evidence>
<dbReference type="SUPFAM" id="SSF103515">
    <property type="entry name" value="Autotransporter"/>
    <property type="match status" value="1"/>
</dbReference>
<dbReference type="InterPro" id="IPR006315">
    <property type="entry name" value="OM_autotransptr_brl_dom"/>
</dbReference>
<dbReference type="AlphaFoldDB" id="A0A142BPF7"/>
<keyword evidence="2" id="KW-0614">Plasmid</keyword>
<dbReference type="EMBL" id="KU140623">
    <property type="protein sequence ID" value="AMP34965.1"/>
    <property type="molecule type" value="Genomic_DNA"/>
</dbReference>
<dbReference type="GO" id="GO:0019867">
    <property type="term" value="C:outer membrane"/>
    <property type="evidence" value="ECO:0007669"/>
    <property type="project" value="InterPro"/>
</dbReference>
<dbReference type="InterPro" id="IPR005546">
    <property type="entry name" value="Autotransporte_beta"/>
</dbReference>
<geneLocation type="plasmid" evidence="2">
    <name>pSinB</name>
</geneLocation>
<accession>A0A142BPF7</accession>
<dbReference type="Gene3D" id="2.40.128.130">
    <property type="entry name" value="Autotransporter beta-domain"/>
    <property type="match status" value="1"/>
</dbReference>
<proteinExistence type="predicted"/>
<protein>
    <submittedName>
        <fullName evidence="2">Outer membrane autotransporter</fullName>
    </submittedName>
</protein>
<reference evidence="2" key="1">
    <citation type="submission" date="2015-11" db="EMBL/GenBank/DDBJ databases">
        <title>Molecular characterization of pSinB plasmid of arsenite oxidizing, metalotolerant Sinorhizobium sp. M14 - insight into the heavy metal resistome of sinorhizobial extrachromosomal replicons.</title>
        <authorList>
            <person name="Romaniuk K."/>
            <person name="Decewicz P."/>
            <person name="Mielnicki S."/>
            <person name="Sklodowska A."/>
            <person name="Dziewit L."/>
            <person name="Drewniak L."/>
        </authorList>
    </citation>
    <scope>NUCLEOTIDE SEQUENCE</scope>
    <source>
        <strain evidence="2">M14</strain>
        <plasmid evidence="2">pSinB</plasmid>
    </source>
</reference>
<feature type="domain" description="Autotransporter" evidence="1">
    <location>
        <begin position="140"/>
        <end position="396"/>
    </location>
</feature>
<dbReference type="InterPro" id="IPR036709">
    <property type="entry name" value="Autotransporte_beta_dom_sf"/>
</dbReference>
<dbReference type="SMART" id="SM00869">
    <property type="entry name" value="Autotransporter"/>
    <property type="match status" value="1"/>
</dbReference>
<sequence>MEPEYAGTAEIIQGELAQAGPASTPVGWYLRFTPDPAYSGQVRIGYRLTSALGASNTGTITYILAYDPGEVAEDIDRLVHDFVRTRQNLISSSIKVPGLLERRQMEQATNPVTARITPSESGLMGGFSTSIAQLETARDGADGISGGYSSPFNIWIDGAFLAHNDKDVNGGKWGSFAMINLGADYLLSEQALLGLSFHFDRTTDPTDTDAELTGNGWLAGPYASLELGKGVFWNASFLYGGSSNDIDTQFWDGTFDTQRWMADTSIEGQWYLDENTVLTPKLRTVYFSEEVEDYAVKNGAGDTLTIDGFNEEQFRVSLGAEISRSFTLQNGSVVTPTVGVTGGYSGLDGSGAFGSIEAGLSLETAELWMLDLSLLFNIEGEGERSAGARVGASKAF</sequence>